<comment type="caution">
    <text evidence="1">The sequence shown here is derived from an EMBL/GenBank/DDBJ whole genome shotgun (WGS) entry which is preliminary data.</text>
</comment>
<proteinExistence type="predicted"/>
<reference evidence="1" key="1">
    <citation type="journal article" date="2023" name="Mol. Phylogenet. Evol.">
        <title>Genome-scale phylogeny and comparative genomics of the fungal order Sordariales.</title>
        <authorList>
            <person name="Hensen N."/>
            <person name="Bonometti L."/>
            <person name="Westerberg I."/>
            <person name="Brannstrom I.O."/>
            <person name="Guillou S."/>
            <person name="Cros-Aarteil S."/>
            <person name="Calhoun S."/>
            <person name="Haridas S."/>
            <person name="Kuo A."/>
            <person name="Mondo S."/>
            <person name="Pangilinan J."/>
            <person name="Riley R."/>
            <person name="LaButti K."/>
            <person name="Andreopoulos B."/>
            <person name="Lipzen A."/>
            <person name="Chen C."/>
            <person name="Yan M."/>
            <person name="Daum C."/>
            <person name="Ng V."/>
            <person name="Clum A."/>
            <person name="Steindorff A."/>
            <person name="Ohm R.A."/>
            <person name="Martin F."/>
            <person name="Silar P."/>
            <person name="Natvig D.O."/>
            <person name="Lalanne C."/>
            <person name="Gautier V."/>
            <person name="Ament-Velasquez S.L."/>
            <person name="Kruys A."/>
            <person name="Hutchinson M.I."/>
            <person name="Powell A.J."/>
            <person name="Barry K."/>
            <person name="Miller A.N."/>
            <person name="Grigoriev I.V."/>
            <person name="Debuchy R."/>
            <person name="Gladieux P."/>
            <person name="Hiltunen Thoren M."/>
            <person name="Johannesson H."/>
        </authorList>
    </citation>
    <scope>NUCLEOTIDE SEQUENCE</scope>
    <source>
        <strain evidence="1">CBS 359.72</strain>
    </source>
</reference>
<gene>
    <name evidence="1" type="ORF">C7999DRAFT_14971</name>
</gene>
<dbReference type="InterPro" id="IPR002347">
    <property type="entry name" value="SDR_fam"/>
</dbReference>
<dbReference type="PANTHER" id="PTHR45458">
    <property type="entry name" value="SHORT-CHAIN DEHYDROGENASE/REDUCTASE SDR"/>
    <property type="match status" value="1"/>
</dbReference>
<accession>A0AAN7CRZ3</accession>
<dbReference type="PRINTS" id="PR00081">
    <property type="entry name" value="GDHRDH"/>
</dbReference>
<dbReference type="EMBL" id="MU857663">
    <property type="protein sequence ID" value="KAK4246936.1"/>
    <property type="molecule type" value="Genomic_DNA"/>
</dbReference>
<dbReference type="GO" id="GO:0016616">
    <property type="term" value="F:oxidoreductase activity, acting on the CH-OH group of donors, NAD or NADP as acceptor"/>
    <property type="evidence" value="ECO:0007669"/>
    <property type="project" value="TreeGrafter"/>
</dbReference>
<dbReference type="InterPro" id="IPR052184">
    <property type="entry name" value="SDR_enzymes"/>
</dbReference>
<dbReference type="SUPFAM" id="SSF51735">
    <property type="entry name" value="NAD(P)-binding Rossmann-fold domains"/>
    <property type="match status" value="1"/>
</dbReference>
<dbReference type="Pfam" id="PF00106">
    <property type="entry name" value="adh_short"/>
    <property type="match status" value="1"/>
</dbReference>
<dbReference type="Gene3D" id="3.40.50.720">
    <property type="entry name" value="NAD(P)-binding Rossmann-like Domain"/>
    <property type="match status" value="1"/>
</dbReference>
<keyword evidence="2" id="KW-1185">Reference proteome</keyword>
<evidence type="ECO:0000313" key="1">
    <source>
        <dbReference type="EMBL" id="KAK4246936.1"/>
    </source>
</evidence>
<dbReference type="AlphaFoldDB" id="A0AAN7CRZ3"/>
<dbReference type="PANTHER" id="PTHR45458:SF1">
    <property type="entry name" value="SHORT CHAIN DEHYDROGENASE"/>
    <property type="match status" value="1"/>
</dbReference>
<reference evidence="1" key="2">
    <citation type="submission" date="2023-05" db="EMBL/GenBank/DDBJ databases">
        <authorList>
            <consortium name="Lawrence Berkeley National Laboratory"/>
            <person name="Steindorff A."/>
            <person name="Hensen N."/>
            <person name="Bonometti L."/>
            <person name="Westerberg I."/>
            <person name="Brannstrom I.O."/>
            <person name="Guillou S."/>
            <person name="Cros-Aarteil S."/>
            <person name="Calhoun S."/>
            <person name="Haridas S."/>
            <person name="Kuo A."/>
            <person name="Mondo S."/>
            <person name="Pangilinan J."/>
            <person name="Riley R."/>
            <person name="Labutti K."/>
            <person name="Andreopoulos B."/>
            <person name="Lipzen A."/>
            <person name="Chen C."/>
            <person name="Yanf M."/>
            <person name="Daum C."/>
            <person name="Ng V."/>
            <person name="Clum A."/>
            <person name="Ohm R."/>
            <person name="Martin F."/>
            <person name="Silar P."/>
            <person name="Natvig D."/>
            <person name="Lalanne C."/>
            <person name="Gautier V."/>
            <person name="Ament-Velasquez S.L."/>
            <person name="Kruys A."/>
            <person name="Hutchinson M.I."/>
            <person name="Powell A.J."/>
            <person name="Barry K."/>
            <person name="Miller A.N."/>
            <person name="Grigoriev I.V."/>
            <person name="Debuchy R."/>
            <person name="Gladieux P."/>
            <person name="Thoren M.H."/>
            <person name="Johannesson H."/>
        </authorList>
    </citation>
    <scope>NUCLEOTIDE SEQUENCE</scope>
    <source>
        <strain evidence="1">CBS 359.72</strain>
    </source>
</reference>
<sequence length="248" mass="26770">MAPTTVLITGGNRGLGEGLVKRFLAQPNHTVITGVRNPSHPTAQALADLPRGPGSTLITVQYDAGSEQSAADAVAKLRAEHGIQHLDIVVANAGMSKAWPLVKDAKRADVLEHYEVNVLGSVALYQATRDLLQQSTAKPVFVFMGSQAGSLGRQPPVPNAVYGPTKSILYWYSVRINAEDEWLTPFVMDPGWVQTDMGNEAARVWGFGETAPLELNESVDGMYKVLTTATKEEHGGKCVLYTGEVLDW</sequence>
<dbReference type="Proteomes" id="UP001303647">
    <property type="component" value="Unassembled WGS sequence"/>
</dbReference>
<dbReference type="InterPro" id="IPR036291">
    <property type="entry name" value="NAD(P)-bd_dom_sf"/>
</dbReference>
<protein>
    <submittedName>
        <fullName evidence="1">Uncharacterized protein</fullName>
    </submittedName>
</protein>
<organism evidence="1 2">
    <name type="scientific">Corynascus novoguineensis</name>
    <dbReference type="NCBI Taxonomy" id="1126955"/>
    <lineage>
        <taxon>Eukaryota</taxon>
        <taxon>Fungi</taxon>
        <taxon>Dikarya</taxon>
        <taxon>Ascomycota</taxon>
        <taxon>Pezizomycotina</taxon>
        <taxon>Sordariomycetes</taxon>
        <taxon>Sordariomycetidae</taxon>
        <taxon>Sordariales</taxon>
        <taxon>Chaetomiaceae</taxon>
        <taxon>Corynascus</taxon>
    </lineage>
</organism>
<evidence type="ECO:0000313" key="2">
    <source>
        <dbReference type="Proteomes" id="UP001303647"/>
    </source>
</evidence>
<name>A0AAN7CRZ3_9PEZI</name>